<dbReference type="Pfam" id="PF00270">
    <property type="entry name" value="DEAD"/>
    <property type="match status" value="1"/>
</dbReference>
<organism evidence="10 11">
    <name type="scientific">Meganyctiphanes norvegica</name>
    <name type="common">Northern krill</name>
    <name type="synonym">Thysanopoda norvegica</name>
    <dbReference type="NCBI Taxonomy" id="48144"/>
    <lineage>
        <taxon>Eukaryota</taxon>
        <taxon>Metazoa</taxon>
        <taxon>Ecdysozoa</taxon>
        <taxon>Arthropoda</taxon>
        <taxon>Crustacea</taxon>
        <taxon>Multicrustacea</taxon>
        <taxon>Malacostraca</taxon>
        <taxon>Eumalacostraca</taxon>
        <taxon>Eucarida</taxon>
        <taxon>Euphausiacea</taxon>
        <taxon>Euphausiidae</taxon>
        <taxon>Meganyctiphanes</taxon>
    </lineage>
</organism>
<dbReference type="Gene3D" id="3.40.50.300">
    <property type="entry name" value="P-loop containing nucleotide triphosphate hydrolases"/>
    <property type="match status" value="1"/>
</dbReference>
<dbReference type="FunFam" id="3.40.50.300:FF:000578">
    <property type="entry name" value="probable ATP-dependent RNA helicase DHX35"/>
    <property type="match status" value="1"/>
</dbReference>
<dbReference type="GO" id="GO:0045943">
    <property type="term" value="P:positive regulation of transcription by RNA polymerase I"/>
    <property type="evidence" value="ECO:0007669"/>
    <property type="project" value="TreeGrafter"/>
</dbReference>
<dbReference type="GO" id="GO:0016787">
    <property type="term" value="F:hydrolase activity"/>
    <property type="evidence" value="ECO:0007669"/>
    <property type="project" value="UniProtKB-KW"/>
</dbReference>
<dbReference type="InterPro" id="IPR002464">
    <property type="entry name" value="DNA/RNA_helicase_DEAH_CS"/>
</dbReference>
<keyword evidence="3" id="KW-0547">Nucleotide-binding</keyword>
<dbReference type="GO" id="GO:0003724">
    <property type="term" value="F:RNA helicase activity"/>
    <property type="evidence" value="ECO:0007669"/>
    <property type="project" value="UniProtKB-EC"/>
</dbReference>
<keyword evidence="6" id="KW-0067">ATP-binding</keyword>
<comment type="catalytic activity">
    <reaction evidence="7">
        <text>ATP + H2O = ADP + phosphate + H(+)</text>
        <dbReference type="Rhea" id="RHEA:13065"/>
        <dbReference type="ChEBI" id="CHEBI:15377"/>
        <dbReference type="ChEBI" id="CHEBI:15378"/>
        <dbReference type="ChEBI" id="CHEBI:30616"/>
        <dbReference type="ChEBI" id="CHEBI:43474"/>
        <dbReference type="ChEBI" id="CHEBI:456216"/>
        <dbReference type="EC" id="3.6.4.13"/>
    </reaction>
</comment>
<proteinExistence type="inferred from homology"/>
<sequence length="235" mass="25891">MAGFQEPPSKKVKKDDSFNGSGSTGHIAVQQIVNGISPYNGNNKSKNGNDYSSFNQNGVPSGIKNTDHLKGLNKQRRSLPIFPVRGKLLEELKKNETVIIIGETGSGKTTQIPQYIHEERWDRSGMICVSQPRRVAAVTVAKRVAEEMGTNIGGLVGYTVRFEDTCNTGVTKLKYATDGMLLREAISDPTLMKYAWVILDEAHERTISTDVLFGVVKAAQKKRKSEGREPLKIIV</sequence>
<feature type="compositionally biased region" description="Polar residues" evidence="8">
    <location>
        <begin position="36"/>
        <end position="59"/>
    </location>
</feature>
<evidence type="ECO:0000256" key="6">
    <source>
        <dbReference type="ARBA" id="ARBA00022840"/>
    </source>
</evidence>
<evidence type="ECO:0000256" key="5">
    <source>
        <dbReference type="ARBA" id="ARBA00022806"/>
    </source>
</evidence>
<dbReference type="GO" id="GO:0005524">
    <property type="term" value="F:ATP binding"/>
    <property type="evidence" value="ECO:0007669"/>
    <property type="project" value="UniProtKB-KW"/>
</dbReference>
<dbReference type="Proteomes" id="UP001497623">
    <property type="component" value="Unassembled WGS sequence"/>
</dbReference>
<dbReference type="PROSITE" id="PS51192">
    <property type="entry name" value="HELICASE_ATP_BIND_1"/>
    <property type="match status" value="1"/>
</dbReference>
<dbReference type="PANTHER" id="PTHR18934">
    <property type="entry name" value="ATP-DEPENDENT RNA HELICASE"/>
    <property type="match status" value="1"/>
</dbReference>
<evidence type="ECO:0000313" key="10">
    <source>
        <dbReference type="EMBL" id="CAL4214860.1"/>
    </source>
</evidence>
<dbReference type="InterPro" id="IPR027417">
    <property type="entry name" value="P-loop_NTPase"/>
</dbReference>
<dbReference type="GO" id="GO:0005730">
    <property type="term" value="C:nucleolus"/>
    <property type="evidence" value="ECO:0007669"/>
    <property type="project" value="TreeGrafter"/>
</dbReference>
<evidence type="ECO:0000256" key="2">
    <source>
        <dbReference type="ARBA" id="ARBA00012552"/>
    </source>
</evidence>
<name>A0AAV2SNN4_MEGNR</name>
<feature type="non-terminal residue" evidence="10">
    <location>
        <position position="235"/>
    </location>
</feature>
<dbReference type="InterPro" id="IPR011545">
    <property type="entry name" value="DEAD/DEAH_box_helicase_dom"/>
</dbReference>
<evidence type="ECO:0000256" key="1">
    <source>
        <dbReference type="ARBA" id="ARBA00008792"/>
    </source>
</evidence>
<feature type="region of interest" description="Disordered" evidence="8">
    <location>
        <begin position="36"/>
        <end position="70"/>
    </location>
</feature>
<dbReference type="GO" id="GO:0003725">
    <property type="term" value="F:double-stranded RNA binding"/>
    <property type="evidence" value="ECO:0007669"/>
    <property type="project" value="TreeGrafter"/>
</dbReference>
<dbReference type="InterPro" id="IPR014001">
    <property type="entry name" value="Helicase_ATP-bd"/>
</dbReference>
<comment type="similarity">
    <text evidence="1">Belongs to the DEAD box helicase family. DEAH subfamily.</text>
</comment>
<evidence type="ECO:0000259" key="9">
    <source>
        <dbReference type="PROSITE" id="PS51192"/>
    </source>
</evidence>
<dbReference type="SMART" id="SM00487">
    <property type="entry name" value="DEXDc"/>
    <property type="match status" value="1"/>
</dbReference>
<comment type="caution">
    <text evidence="10">The sequence shown here is derived from an EMBL/GenBank/DDBJ whole genome shotgun (WGS) entry which is preliminary data.</text>
</comment>
<dbReference type="EC" id="3.6.4.13" evidence="2"/>
<protein>
    <recommendedName>
        <fullName evidence="2">RNA helicase</fullName>
        <ecNumber evidence="2">3.6.4.13</ecNumber>
    </recommendedName>
</protein>
<dbReference type="AlphaFoldDB" id="A0AAV2SNN4"/>
<dbReference type="SUPFAM" id="SSF52540">
    <property type="entry name" value="P-loop containing nucleoside triphosphate hydrolases"/>
    <property type="match status" value="1"/>
</dbReference>
<feature type="region of interest" description="Disordered" evidence="8">
    <location>
        <begin position="1"/>
        <end position="24"/>
    </location>
</feature>
<dbReference type="PROSITE" id="PS00690">
    <property type="entry name" value="DEAH_ATP_HELICASE"/>
    <property type="match status" value="1"/>
</dbReference>
<evidence type="ECO:0000256" key="4">
    <source>
        <dbReference type="ARBA" id="ARBA00022801"/>
    </source>
</evidence>
<keyword evidence="4" id="KW-0378">Hydrolase</keyword>
<evidence type="ECO:0000313" key="11">
    <source>
        <dbReference type="Proteomes" id="UP001497623"/>
    </source>
</evidence>
<evidence type="ECO:0000256" key="8">
    <source>
        <dbReference type="SAM" id="MobiDB-lite"/>
    </source>
</evidence>
<reference evidence="10 11" key="1">
    <citation type="submission" date="2024-05" db="EMBL/GenBank/DDBJ databases">
        <authorList>
            <person name="Wallberg A."/>
        </authorList>
    </citation>
    <scope>NUCLEOTIDE SEQUENCE [LARGE SCALE GENOMIC DNA]</scope>
</reference>
<keyword evidence="5" id="KW-0347">Helicase</keyword>
<feature type="domain" description="Helicase ATP-binding" evidence="9">
    <location>
        <begin position="89"/>
        <end position="235"/>
    </location>
</feature>
<dbReference type="EMBL" id="CAXKWB010090492">
    <property type="protein sequence ID" value="CAL4214860.1"/>
    <property type="molecule type" value="Genomic_DNA"/>
</dbReference>
<keyword evidence="11" id="KW-1185">Reference proteome</keyword>
<evidence type="ECO:0000256" key="3">
    <source>
        <dbReference type="ARBA" id="ARBA00022741"/>
    </source>
</evidence>
<dbReference type="PANTHER" id="PTHR18934:SF118">
    <property type="entry name" value="ATP-DEPENDENT RNA HELICASE DHX33"/>
    <property type="match status" value="1"/>
</dbReference>
<accession>A0AAV2SNN4</accession>
<gene>
    <name evidence="10" type="ORF">MNOR_LOCUS38670</name>
</gene>
<evidence type="ECO:0000256" key="7">
    <source>
        <dbReference type="ARBA" id="ARBA00047984"/>
    </source>
</evidence>